<dbReference type="Pfam" id="PF13871">
    <property type="entry name" value="Helicase_C_4"/>
    <property type="match status" value="1"/>
</dbReference>
<keyword evidence="5" id="KW-1185">Reference proteome</keyword>
<dbReference type="Pfam" id="PF25373">
    <property type="entry name" value="SBNO"/>
    <property type="match status" value="1"/>
</dbReference>
<sequence length="662" mass="75234">MDKLQKDLLALALEESVINLEDNSEVYYEYVFRIEQFPSAATPTVTKGQNFKHMQRNDSSMKKALLCKFWVSHQRFFKCLCFAVKLAREALETGKCSVICLQPNGEVRTLDQLEKGGGELNDFVSTATGVLLSLIEKYFPYVDEKLNLNLLSLDSPGESTFSSRKRKPVKGAKLGRKRCIVSDEEYIHAVSDSEGTDDDTENEKDSSSGSDSQESDYNPFADSQESDYNPFADSQESDYNPFADSQESDYNPFADSQESDYNPFADSLESDYNPFADSQESDYNPFADSQENSQESDYNPFADSQESDYNPFADSQESAEVRLALTVDALFDESLDKYNLNKFMNKILGLPVKLQNTLFQYFTDALDAVNKQAKKACRYDLGILHLRNGCDLGRRIKLNSFLQTHATGTAETQLHTIFVERGFSWEKDVEKCSDCHDRDQGFYFSWQFRNRRGTTILAVYTGETNNDECKLIEIYRPDTGLQAKANVVKKTLKIIGKNTMVNRTPFVVLCTRQASVLNKLCLEPAKWVCGNENARFYVDLSCQYRLKLRASYLTIRILRIYKWCNGNLKSQLESSEYGINLEDGSEVYREDAIRIGQFPSAATPTVKKGQNFKHMQHSVRNPPVSYVLVIYRSTGSSSGGMWYQCRRCSSYRAVSISCYPNS</sequence>
<dbReference type="PANTHER" id="PTHR12706">
    <property type="entry name" value="STRAWBERRY NOTCH-RELATED"/>
    <property type="match status" value="1"/>
</dbReference>
<feature type="domain" description="SBNO alpha/beta" evidence="3">
    <location>
        <begin position="424"/>
        <end position="490"/>
    </location>
</feature>
<dbReference type="Proteomes" id="UP001054945">
    <property type="component" value="Unassembled WGS sequence"/>
</dbReference>
<evidence type="ECO:0000313" key="4">
    <source>
        <dbReference type="EMBL" id="GIZ01542.1"/>
    </source>
</evidence>
<feature type="compositionally biased region" description="Polar residues" evidence="1">
    <location>
        <begin position="221"/>
        <end position="260"/>
    </location>
</feature>
<dbReference type="GO" id="GO:0031490">
    <property type="term" value="F:chromatin DNA binding"/>
    <property type="evidence" value="ECO:0007669"/>
    <property type="project" value="TreeGrafter"/>
</dbReference>
<dbReference type="GO" id="GO:0006355">
    <property type="term" value="P:regulation of DNA-templated transcription"/>
    <property type="evidence" value="ECO:0007669"/>
    <property type="project" value="InterPro"/>
</dbReference>
<evidence type="ECO:0000259" key="3">
    <source>
        <dbReference type="Pfam" id="PF25373"/>
    </source>
</evidence>
<dbReference type="PANTHER" id="PTHR12706:SF30">
    <property type="entry name" value="PROTEIN STRAWBERRY NOTCH-RELATED"/>
    <property type="match status" value="1"/>
</dbReference>
<proteinExistence type="predicted"/>
<feature type="region of interest" description="Disordered" evidence="1">
    <location>
        <begin position="188"/>
        <end position="311"/>
    </location>
</feature>
<dbReference type="InterPro" id="IPR026937">
    <property type="entry name" value="SBNO_Helicase_C_dom"/>
</dbReference>
<reference evidence="4 5" key="1">
    <citation type="submission" date="2021-06" db="EMBL/GenBank/DDBJ databases">
        <title>Caerostris extrusa draft genome.</title>
        <authorList>
            <person name="Kono N."/>
            <person name="Arakawa K."/>
        </authorList>
    </citation>
    <scope>NUCLEOTIDE SEQUENCE [LARGE SCALE GENOMIC DNA]</scope>
</reference>
<accession>A0AAV4Y2P8</accession>
<dbReference type="InterPro" id="IPR026741">
    <property type="entry name" value="SNO"/>
</dbReference>
<dbReference type="GO" id="GO:0042393">
    <property type="term" value="F:histone binding"/>
    <property type="evidence" value="ECO:0007669"/>
    <property type="project" value="TreeGrafter"/>
</dbReference>
<comment type="caution">
    <text evidence="4">The sequence shown here is derived from an EMBL/GenBank/DDBJ whole genome shotgun (WGS) entry which is preliminary data.</text>
</comment>
<evidence type="ECO:0000256" key="1">
    <source>
        <dbReference type="SAM" id="MobiDB-lite"/>
    </source>
</evidence>
<dbReference type="AlphaFoldDB" id="A0AAV4Y2P8"/>
<feature type="compositionally biased region" description="Polar residues" evidence="1">
    <location>
        <begin position="276"/>
        <end position="311"/>
    </location>
</feature>
<evidence type="ECO:0000313" key="5">
    <source>
        <dbReference type="Proteomes" id="UP001054945"/>
    </source>
</evidence>
<protein>
    <submittedName>
        <fullName evidence="4">Protein strawberry notch</fullName>
    </submittedName>
</protein>
<feature type="domain" description="Strawberry notch helicase C" evidence="2">
    <location>
        <begin position="334"/>
        <end position="384"/>
    </location>
</feature>
<evidence type="ECO:0000259" key="2">
    <source>
        <dbReference type="Pfam" id="PF13871"/>
    </source>
</evidence>
<gene>
    <name evidence="4" type="primary">sno</name>
    <name evidence="4" type="ORF">CEXT_672461</name>
</gene>
<dbReference type="GO" id="GO:0005634">
    <property type="term" value="C:nucleus"/>
    <property type="evidence" value="ECO:0007669"/>
    <property type="project" value="TreeGrafter"/>
</dbReference>
<dbReference type="EMBL" id="BPLR01001317">
    <property type="protein sequence ID" value="GIZ01542.1"/>
    <property type="molecule type" value="Genomic_DNA"/>
</dbReference>
<feature type="compositionally biased region" description="Low complexity" evidence="1">
    <location>
        <begin position="207"/>
        <end position="216"/>
    </location>
</feature>
<organism evidence="4 5">
    <name type="scientific">Caerostris extrusa</name>
    <name type="common">Bark spider</name>
    <name type="synonym">Caerostris bankana</name>
    <dbReference type="NCBI Taxonomy" id="172846"/>
    <lineage>
        <taxon>Eukaryota</taxon>
        <taxon>Metazoa</taxon>
        <taxon>Ecdysozoa</taxon>
        <taxon>Arthropoda</taxon>
        <taxon>Chelicerata</taxon>
        <taxon>Arachnida</taxon>
        <taxon>Araneae</taxon>
        <taxon>Araneomorphae</taxon>
        <taxon>Entelegynae</taxon>
        <taxon>Araneoidea</taxon>
        <taxon>Araneidae</taxon>
        <taxon>Caerostris</taxon>
    </lineage>
</organism>
<name>A0AAV4Y2P8_CAEEX</name>
<dbReference type="InterPro" id="IPR057332">
    <property type="entry name" value="SBNO_a/b_dom"/>
</dbReference>